<dbReference type="GeneID" id="14516007"/>
<proteinExistence type="predicted"/>
<dbReference type="InterPro" id="IPR055822">
    <property type="entry name" value="DUF7398"/>
</dbReference>
<name>L0L928_9CAUD</name>
<reference evidence="1" key="1">
    <citation type="submission" date="2013-11" db="EMBL/GenBank/DDBJ databases">
        <title>Discovery of phiAGATE novel phage infecting Bacillus pumilus leads to new insights in phylogeny of subfamily Spounavirinae.</title>
        <authorList>
            <person name="Barylski J."/>
            <person name="Nowicki G."/>
            <person name="Gozdzicka-Jozefiak A."/>
        </authorList>
    </citation>
    <scope>NUCLEOTIDE SEQUENCE [LARGE SCALE GENOMIC DNA]</scope>
</reference>
<dbReference type="Pfam" id="PF24131">
    <property type="entry name" value="DUF7398"/>
    <property type="match status" value="1"/>
</dbReference>
<dbReference type="OrthoDB" id="17891at10239"/>
<evidence type="ECO:0000313" key="2">
    <source>
        <dbReference type="Proteomes" id="UP000010364"/>
    </source>
</evidence>
<dbReference type="EMBL" id="JX238501">
    <property type="protein sequence ID" value="AGB62623.1"/>
    <property type="molecule type" value="Genomic_DNA"/>
</dbReference>
<accession>L0L928</accession>
<dbReference type="Proteomes" id="UP000010364">
    <property type="component" value="Segment"/>
</dbReference>
<dbReference type="KEGG" id="vg:14516007"/>
<keyword evidence="2" id="KW-1185">Reference proteome</keyword>
<sequence length="171" mass="20190">MLNPKKIGKLFQDIEELVYDEITYTIIPKAMFFVPSKQTSEGNKVNDRYLNNLIEDVLLVVETCGQEMLLRYFECKEKNASEDLIIKDLKEEYVETIYNQFVRLGITTTVDTSKIFVYRLMLQLPSIYLVHSGGIDFDKEYDDCMKHYEEMEDYVEDFLDRDDEEGEVDLD</sequence>
<protein>
    <submittedName>
        <fullName evidence="1">Uncharacterized protein</fullName>
    </submittedName>
</protein>
<evidence type="ECO:0000313" key="1">
    <source>
        <dbReference type="EMBL" id="AGB62623.1"/>
    </source>
</evidence>
<dbReference type="RefSeq" id="YP_007349216.1">
    <property type="nucleotide sequence ID" value="NC_020081.2"/>
</dbReference>
<organism evidence="1 2">
    <name type="scientific">Bacillus phage phiAGATE</name>
    <dbReference type="NCBI Taxonomy" id="1204533"/>
    <lineage>
        <taxon>Viruses</taxon>
        <taxon>Duplodnaviria</taxon>
        <taxon>Heunggongvirae</taxon>
        <taxon>Uroviricota</taxon>
        <taxon>Caudoviricetes</taxon>
        <taxon>Herelleviridae</taxon>
        <taxon>Bastillevirinae</taxon>
        <taxon>Agatevirus</taxon>
        <taxon>Agatevirus agate</taxon>
    </lineage>
</organism>